<name>A0A0E9S3B3_ANGAN</name>
<organism evidence="1">
    <name type="scientific">Anguilla anguilla</name>
    <name type="common">European freshwater eel</name>
    <name type="synonym">Muraena anguilla</name>
    <dbReference type="NCBI Taxonomy" id="7936"/>
    <lineage>
        <taxon>Eukaryota</taxon>
        <taxon>Metazoa</taxon>
        <taxon>Chordata</taxon>
        <taxon>Craniata</taxon>
        <taxon>Vertebrata</taxon>
        <taxon>Euteleostomi</taxon>
        <taxon>Actinopterygii</taxon>
        <taxon>Neopterygii</taxon>
        <taxon>Teleostei</taxon>
        <taxon>Anguilliformes</taxon>
        <taxon>Anguillidae</taxon>
        <taxon>Anguilla</taxon>
    </lineage>
</organism>
<accession>A0A0E9S3B3</accession>
<protein>
    <submittedName>
        <fullName evidence="1">Uncharacterized protein</fullName>
    </submittedName>
</protein>
<reference evidence="1" key="2">
    <citation type="journal article" date="2015" name="Fish Shellfish Immunol.">
        <title>Early steps in the European eel (Anguilla anguilla)-Vibrio vulnificus interaction in the gills: Role of the RtxA13 toxin.</title>
        <authorList>
            <person name="Callol A."/>
            <person name="Pajuelo D."/>
            <person name="Ebbesson L."/>
            <person name="Teles M."/>
            <person name="MacKenzie S."/>
            <person name="Amaro C."/>
        </authorList>
    </citation>
    <scope>NUCLEOTIDE SEQUENCE</scope>
</reference>
<dbReference type="AlphaFoldDB" id="A0A0E9S3B3"/>
<evidence type="ECO:0000313" key="1">
    <source>
        <dbReference type="EMBL" id="JAH35165.1"/>
    </source>
</evidence>
<dbReference type="EMBL" id="GBXM01073412">
    <property type="protein sequence ID" value="JAH35165.1"/>
    <property type="molecule type" value="Transcribed_RNA"/>
</dbReference>
<reference evidence="1" key="1">
    <citation type="submission" date="2014-11" db="EMBL/GenBank/DDBJ databases">
        <authorList>
            <person name="Amaro Gonzalez C."/>
        </authorList>
    </citation>
    <scope>NUCLEOTIDE SEQUENCE</scope>
</reference>
<proteinExistence type="predicted"/>
<sequence length="72" mass="8554">MHRQTEISILKLTVAPASILKVNDIFKTYQSLIHEYFKYIIYYEMHELSPTSFQLNLAFLPSQYVDQRASLR</sequence>